<reference evidence="1 2" key="1">
    <citation type="submission" date="2012-06" db="EMBL/GenBank/DDBJ databases">
        <title>Complete sequence of Thiocystis violascens DSM 198.</title>
        <authorList>
            <consortium name="US DOE Joint Genome Institute"/>
            <person name="Lucas S."/>
            <person name="Han J."/>
            <person name="Lapidus A."/>
            <person name="Cheng J.-F."/>
            <person name="Goodwin L."/>
            <person name="Pitluck S."/>
            <person name="Peters L."/>
            <person name="Ovchinnikova G."/>
            <person name="Teshima H."/>
            <person name="Detter J.C."/>
            <person name="Han C."/>
            <person name="Tapia R."/>
            <person name="Land M."/>
            <person name="Hauser L."/>
            <person name="Kyrpides N."/>
            <person name="Ivanova N."/>
            <person name="Pagani I."/>
            <person name="Vogl K."/>
            <person name="Liu Z."/>
            <person name="Frigaard N.-U."/>
            <person name="Bryant D."/>
            <person name="Woyke T."/>
        </authorList>
    </citation>
    <scope>NUCLEOTIDE SEQUENCE [LARGE SCALE GENOMIC DNA]</scope>
    <source>
        <strain evidence="2">ATCC 17096 / DSM 198 / 6111</strain>
    </source>
</reference>
<dbReference type="KEGG" id="tvi:Thivi_4609"/>
<accession>I3YHD2</accession>
<dbReference type="Proteomes" id="UP000006062">
    <property type="component" value="Chromosome"/>
</dbReference>
<evidence type="ECO:0000313" key="1">
    <source>
        <dbReference type="EMBL" id="AFL76400.1"/>
    </source>
</evidence>
<dbReference type="AlphaFoldDB" id="I3YHD2"/>
<organism evidence="1 2">
    <name type="scientific">Thiocystis violascens (strain ATCC 17096 / DSM 198 / 6111)</name>
    <name type="common">Chromatium violascens</name>
    <dbReference type="NCBI Taxonomy" id="765911"/>
    <lineage>
        <taxon>Bacteria</taxon>
        <taxon>Pseudomonadati</taxon>
        <taxon>Pseudomonadota</taxon>
        <taxon>Gammaproteobacteria</taxon>
        <taxon>Chromatiales</taxon>
        <taxon>Chromatiaceae</taxon>
        <taxon>Thiocystis</taxon>
    </lineage>
</organism>
<gene>
    <name evidence="1" type="ordered locus">Thivi_4609</name>
</gene>
<proteinExistence type="predicted"/>
<keyword evidence="2" id="KW-1185">Reference proteome</keyword>
<dbReference type="STRING" id="765911.Thivi_4609"/>
<protein>
    <submittedName>
        <fullName evidence="1">Uncharacterized protein</fullName>
    </submittedName>
</protein>
<dbReference type="EMBL" id="CP003154">
    <property type="protein sequence ID" value="AFL76400.1"/>
    <property type="molecule type" value="Genomic_DNA"/>
</dbReference>
<evidence type="ECO:0000313" key="2">
    <source>
        <dbReference type="Proteomes" id="UP000006062"/>
    </source>
</evidence>
<name>I3YHD2_THIV6</name>
<sequence length="131" mass="14926">MQSENHRKCPQECPTCHVIHDGPAPECPACLRDAEPAQVTAGQWRGLTAQRDALTEHTHQLGRELMKSRRRVERLRCDLAATQDALERTRRPPGVILPDPIRQKLVRLLIELHDDEKHPDAHELLSWATLA</sequence>
<dbReference type="HOGENOM" id="CLU_1926626_0_0_6"/>